<proteinExistence type="predicted"/>
<dbReference type="AlphaFoldDB" id="A0A1F4ULQ1"/>
<protein>
    <submittedName>
        <fullName evidence="1">Uncharacterized protein</fullName>
    </submittedName>
</protein>
<dbReference type="Proteomes" id="UP000178615">
    <property type="component" value="Unassembled WGS sequence"/>
</dbReference>
<evidence type="ECO:0000313" key="2">
    <source>
        <dbReference type="Proteomes" id="UP000178615"/>
    </source>
</evidence>
<reference evidence="1 2" key="1">
    <citation type="journal article" date="2016" name="Nat. Commun.">
        <title>Thousands of microbial genomes shed light on interconnected biogeochemical processes in an aquifer system.</title>
        <authorList>
            <person name="Anantharaman K."/>
            <person name="Brown C.T."/>
            <person name="Hug L.A."/>
            <person name="Sharon I."/>
            <person name="Castelle C.J."/>
            <person name="Probst A.J."/>
            <person name="Thomas B.C."/>
            <person name="Singh A."/>
            <person name="Wilkins M.J."/>
            <person name="Karaoz U."/>
            <person name="Brodie E.L."/>
            <person name="Williams K.H."/>
            <person name="Hubbard S.S."/>
            <person name="Banfield J.F."/>
        </authorList>
    </citation>
    <scope>NUCLEOTIDE SEQUENCE [LARGE SCALE GENOMIC DNA]</scope>
</reference>
<name>A0A1F4ULQ1_UNCKA</name>
<accession>A0A1F4ULQ1</accession>
<evidence type="ECO:0000313" key="1">
    <source>
        <dbReference type="EMBL" id="OGC45898.1"/>
    </source>
</evidence>
<comment type="caution">
    <text evidence="1">The sequence shown here is derived from an EMBL/GenBank/DDBJ whole genome shotgun (WGS) entry which is preliminary data.</text>
</comment>
<dbReference type="EMBL" id="MEUV01000019">
    <property type="protein sequence ID" value="OGC45898.1"/>
    <property type="molecule type" value="Genomic_DNA"/>
</dbReference>
<organism evidence="1 2">
    <name type="scientific">candidate division WWE3 bacterium RBG_19FT_COMBO_34_6</name>
    <dbReference type="NCBI Taxonomy" id="1802612"/>
    <lineage>
        <taxon>Bacteria</taxon>
        <taxon>Katanobacteria</taxon>
    </lineage>
</organism>
<sequence>MRGKSIINIVVIILCSLLVLGVITSFFMNKTVDYIEQPVIDSLDKQIKNEQKLYEDKNLNYSINYPIYWKYDVVENATIFGSAKNNNFSIKVVNLSGAAAREKIIEENPSVLAKYNIYDGERLFSLELFKNIENISDNDKKEVLDIFDKMYTSIKINQNNNGECKATGCSSQICSKENIITTCEYLETYACFQKTSCRTQLSGMCGWEITPDLIFCLKKKPN</sequence>
<gene>
    <name evidence="1" type="ORF">A2V49_02495</name>
</gene>